<evidence type="ECO:0000256" key="2">
    <source>
        <dbReference type="ARBA" id="ARBA00008777"/>
    </source>
</evidence>
<comment type="function">
    <text evidence="7">Component of the mitochondrial ribosome (mitoribosome), a dedicated translation machinery responsible for the synthesis of mitochondrial genome-encoded proteins, including at least some of the essential transmembrane subunits of the mitochondrial respiratory chain. The mitoribosomes are attached to the mitochondrial inner membrane and translation products are cotranslationally integrated into the membrane.</text>
</comment>
<dbReference type="InterPro" id="IPR036373">
    <property type="entry name" value="Ribosomal_bL17_sf"/>
</dbReference>
<dbReference type="InterPro" id="IPR000456">
    <property type="entry name" value="Ribosomal_bL17"/>
</dbReference>
<dbReference type="SUPFAM" id="SSF64263">
    <property type="entry name" value="Prokaryotic ribosomal protein L17"/>
    <property type="match status" value="1"/>
</dbReference>
<feature type="region of interest" description="Disordered" evidence="9">
    <location>
        <begin position="200"/>
        <end position="228"/>
    </location>
</feature>
<evidence type="ECO:0000256" key="7">
    <source>
        <dbReference type="ARBA" id="ARBA00037226"/>
    </source>
</evidence>
<organism evidence="10 11">
    <name type="scientific">Gnomoniopsis smithogilvyi</name>
    <dbReference type="NCBI Taxonomy" id="1191159"/>
    <lineage>
        <taxon>Eukaryota</taxon>
        <taxon>Fungi</taxon>
        <taxon>Dikarya</taxon>
        <taxon>Ascomycota</taxon>
        <taxon>Pezizomycotina</taxon>
        <taxon>Sordariomycetes</taxon>
        <taxon>Sordariomycetidae</taxon>
        <taxon>Diaporthales</taxon>
        <taxon>Gnomoniaceae</taxon>
        <taxon>Gnomoniopsis</taxon>
    </lineage>
</organism>
<dbReference type="GO" id="GO:0005762">
    <property type="term" value="C:mitochondrial large ribosomal subunit"/>
    <property type="evidence" value="ECO:0007669"/>
    <property type="project" value="TreeGrafter"/>
</dbReference>
<evidence type="ECO:0000256" key="5">
    <source>
        <dbReference type="ARBA" id="ARBA00023274"/>
    </source>
</evidence>
<dbReference type="AlphaFoldDB" id="A0A9W8YZU1"/>
<dbReference type="GO" id="GO:0006412">
    <property type="term" value="P:translation"/>
    <property type="evidence" value="ECO:0007669"/>
    <property type="project" value="InterPro"/>
</dbReference>
<evidence type="ECO:0000256" key="6">
    <source>
        <dbReference type="ARBA" id="ARBA00035290"/>
    </source>
</evidence>
<keyword evidence="4" id="KW-0496">Mitochondrion</keyword>
<dbReference type="Pfam" id="PF01196">
    <property type="entry name" value="Ribosomal_L17"/>
    <property type="match status" value="1"/>
</dbReference>
<sequence>MEGAFRATLARFAGGHMKYRTLGRDSAHRQALLRNLATSVIMQESIQTTWAKAKEAQRVVDKLITLAKRNNETARRSAQAILYTPDKLMPKLFGELRERYLDRPGGYTRVLHTEPANKHQLDQAPSAILELVDGKKDVRFAMTAAVVARDELLHKGEEKVNPITQLNVKKVTRYRKNGKEEFRKLVEKIKYMEGPAFRAKGREMAEQRGEKLLEVSGPQRRERGDTKK</sequence>
<name>A0A9W8YZU1_9PEZI</name>
<accession>A0A9W8YZU1</accession>
<evidence type="ECO:0000313" key="10">
    <source>
        <dbReference type="EMBL" id="KAJ4396296.1"/>
    </source>
</evidence>
<comment type="caution">
    <text evidence="10">The sequence shown here is derived from an EMBL/GenBank/DDBJ whole genome shotgun (WGS) entry which is preliminary data.</text>
</comment>
<proteinExistence type="inferred from homology"/>
<dbReference type="Proteomes" id="UP001140453">
    <property type="component" value="Unassembled WGS sequence"/>
</dbReference>
<gene>
    <name evidence="10" type="primary">mrpl8</name>
    <name evidence="10" type="ORF">N0V93_000515</name>
</gene>
<dbReference type="PROSITE" id="PS01167">
    <property type="entry name" value="RIBOSOMAL_L17"/>
    <property type="match status" value="1"/>
</dbReference>
<evidence type="ECO:0000256" key="8">
    <source>
        <dbReference type="RuleBase" id="RU000660"/>
    </source>
</evidence>
<dbReference type="Gene3D" id="3.90.1030.10">
    <property type="entry name" value="Ribosomal protein L17"/>
    <property type="match status" value="1"/>
</dbReference>
<dbReference type="PANTHER" id="PTHR14413:SF16">
    <property type="entry name" value="LARGE RIBOSOMAL SUBUNIT PROTEIN BL17M"/>
    <property type="match status" value="1"/>
</dbReference>
<dbReference type="OrthoDB" id="275000at2759"/>
<dbReference type="EMBL" id="JAPEVB010000001">
    <property type="protein sequence ID" value="KAJ4396296.1"/>
    <property type="molecule type" value="Genomic_DNA"/>
</dbReference>
<dbReference type="NCBIfam" id="TIGR00059">
    <property type="entry name" value="L17"/>
    <property type="match status" value="1"/>
</dbReference>
<keyword evidence="11" id="KW-1185">Reference proteome</keyword>
<dbReference type="PANTHER" id="PTHR14413">
    <property type="entry name" value="RIBOSOMAL PROTEIN L17"/>
    <property type="match status" value="1"/>
</dbReference>
<keyword evidence="5 8" id="KW-0687">Ribonucleoprotein</keyword>
<evidence type="ECO:0000256" key="4">
    <source>
        <dbReference type="ARBA" id="ARBA00023128"/>
    </source>
</evidence>
<evidence type="ECO:0000256" key="1">
    <source>
        <dbReference type="ARBA" id="ARBA00004173"/>
    </source>
</evidence>
<protein>
    <recommendedName>
        <fullName evidence="6">Large ribosomal subunit protein bL17m</fullName>
    </recommendedName>
</protein>
<evidence type="ECO:0000313" key="11">
    <source>
        <dbReference type="Proteomes" id="UP001140453"/>
    </source>
</evidence>
<dbReference type="FunFam" id="3.90.1030.10:FF:000005">
    <property type="entry name" value="Probable 50S ribosomal protein L17"/>
    <property type="match status" value="1"/>
</dbReference>
<keyword evidence="3 8" id="KW-0689">Ribosomal protein</keyword>
<evidence type="ECO:0000256" key="9">
    <source>
        <dbReference type="SAM" id="MobiDB-lite"/>
    </source>
</evidence>
<reference evidence="10" key="1">
    <citation type="submission" date="2022-10" db="EMBL/GenBank/DDBJ databases">
        <title>Tapping the CABI collections for fungal endophytes: first genome assemblies for Collariella, Neodidymelliopsis, Ascochyta clinopodiicola, Didymella pomorum, Didymosphaeria variabile, Neocosmospora piperis and Neocucurbitaria cava.</title>
        <authorList>
            <person name="Hill R."/>
        </authorList>
    </citation>
    <scope>NUCLEOTIDE SEQUENCE</scope>
    <source>
        <strain evidence="10">IMI 355082</strain>
    </source>
</reference>
<comment type="similarity">
    <text evidence="2 8">Belongs to the bacterial ribosomal protein bL17 family.</text>
</comment>
<dbReference type="GO" id="GO:0003735">
    <property type="term" value="F:structural constituent of ribosome"/>
    <property type="evidence" value="ECO:0007669"/>
    <property type="project" value="InterPro"/>
</dbReference>
<dbReference type="InterPro" id="IPR047859">
    <property type="entry name" value="Ribosomal_bL17_CS"/>
</dbReference>
<evidence type="ECO:0000256" key="3">
    <source>
        <dbReference type="ARBA" id="ARBA00022980"/>
    </source>
</evidence>
<comment type="subcellular location">
    <subcellularLocation>
        <location evidence="1">Mitochondrion</location>
    </subcellularLocation>
</comment>